<evidence type="ECO:0000256" key="1">
    <source>
        <dbReference type="SAM" id="Phobius"/>
    </source>
</evidence>
<comment type="caution">
    <text evidence="2">The sequence shown here is derived from an EMBL/GenBank/DDBJ whole genome shotgun (WGS) entry which is preliminary data.</text>
</comment>
<name>A0AA39V2K3_9LECA</name>
<dbReference type="Gene3D" id="1.25.40.20">
    <property type="entry name" value="Ankyrin repeat-containing domain"/>
    <property type="match status" value="1"/>
</dbReference>
<dbReference type="Proteomes" id="UP001166286">
    <property type="component" value="Unassembled WGS sequence"/>
</dbReference>
<dbReference type="InterPro" id="IPR036770">
    <property type="entry name" value="Ankyrin_rpt-contain_sf"/>
</dbReference>
<evidence type="ECO:0000313" key="2">
    <source>
        <dbReference type="EMBL" id="KAK0513568.1"/>
    </source>
</evidence>
<protein>
    <recommendedName>
        <fullName evidence="4">Ankyrin repeat protein</fullName>
    </recommendedName>
</protein>
<keyword evidence="1" id="KW-0812">Transmembrane</keyword>
<dbReference type="EMBL" id="JAFEKC020000007">
    <property type="protein sequence ID" value="KAK0513568.1"/>
    <property type="molecule type" value="Genomic_DNA"/>
</dbReference>
<gene>
    <name evidence="2" type="ORF">JMJ35_003932</name>
</gene>
<proteinExistence type="predicted"/>
<keyword evidence="1" id="KW-1133">Transmembrane helix</keyword>
<keyword evidence="1" id="KW-0472">Membrane</keyword>
<dbReference type="SUPFAM" id="SSF48403">
    <property type="entry name" value="Ankyrin repeat"/>
    <property type="match status" value="1"/>
</dbReference>
<organism evidence="2 3">
    <name type="scientific">Cladonia borealis</name>
    <dbReference type="NCBI Taxonomy" id="184061"/>
    <lineage>
        <taxon>Eukaryota</taxon>
        <taxon>Fungi</taxon>
        <taxon>Dikarya</taxon>
        <taxon>Ascomycota</taxon>
        <taxon>Pezizomycotina</taxon>
        <taxon>Lecanoromycetes</taxon>
        <taxon>OSLEUM clade</taxon>
        <taxon>Lecanoromycetidae</taxon>
        <taxon>Lecanorales</taxon>
        <taxon>Lecanorineae</taxon>
        <taxon>Cladoniaceae</taxon>
        <taxon>Cladonia</taxon>
    </lineage>
</organism>
<sequence length="418" mass="46014">MPTVVNLPPLSASGLAVHNPAPPPIHNNLPHFDHNAFTRLICTQSRRALENVWACLKIAWAKLQSICNATRRKFALSTWLAISISIIVGGLGLRYAYLQAVLGNKTLRLAEWTARKDFWELCREQKASNNATSTECELALRTHFPDPPYVDLDRRSWKQPNPSTVYEVPDLELAQNYNARLTHGVLLSALAAVLLLRNYHRIRRLANTMLRGFALHKSRTMNRGQGSYHAEDFSGTIAVSQMSTGSEMAPTENLRLRGWKKPVIILQDGKAVEAGNVKDIGRERSSFECPLSTATHYRKGDFANLLISKSADVQSHTDIFTEAASHAVAEGGYGAIVAALLNGGANVDAKAGGISPIVPAAARKYRSGIQFLPERGASTGLLSFFSPERLQTFFFSVLYCSPNADLVMPKDLEADFVE</sequence>
<feature type="transmembrane region" description="Helical" evidence="1">
    <location>
        <begin position="74"/>
        <end position="97"/>
    </location>
</feature>
<evidence type="ECO:0008006" key="4">
    <source>
        <dbReference type="Google" id="ProtNLM"/>
    </source>
</evidence>
<dbReference type="AlphaFoldDB" id="A0AA39V2K3"/>
<accession>A0AA39V2K3</accession>
<keyword evidence="3" id="KW-1185">Reference proteome</keyword>
<evidence type="ECO:0000313" key="3">
    <source>
        <dbReference type="Proteomes" id="UP001166286"/>
    </source>
</evidence>
<reference evidence="2" key="1">
    <citation type="submission" date="2023-03" db="EMBL/GenBank/DDBJ databases">
        <title>Complete genome of Cladonia borealis.</title>
        <authorList>
            <person name="Park H."/>
        </authorList>
    </citation>
    <scope>NUCLEOTIDE SEQUENCE</scope>
    <source>
        <strain evidence="2">ANT050790</strain>
    </source>
</reference>